<feature type="signal peptide" evidence="1">
    <location>
        <begin position="1"/>
        <end position="20"/>
    </location>
</feature>
<evidence type="ECO:0000259" key="2">
    <source>
        <dbReference type="PROSITE" id="PS50914"/>
    </source>
</evidence>
<dbReference type="Proteomes" id="UP000238565">
    <property type="component" value="Unassembled WGS sequence"/>
</dbReference>
<dbReference type="PROSITE" id="PS50914">
    <property type="entry name" value="BON"/>
    <property type="match status" value="1"/>
</dbReference>
<dbReference type="AlphaFoldDB" id="A0A2S7I223"/>
<dbReference type="EMBL" id="PTPZ01000009">
    <property type="protein sequence ID" value="PPZ90603.1"/>
    <property type="molecule type" value="Genomic_DNA"/>
</dbReference>
<proteinExistence type="predicted"/>
<evidence type="ECO:0000313" key="3">
    <source>
        <dbReference type="EMBL" id="PPZ90603.1"/>
    </source>
</evidence>
<accession>A0A2S7I223</accession>
<comment type="caution">
    <text evidence="3">The sequence shown here is derived from an EMBL/GenBank/DDBJ whole genome shotgun (WGS) entry which is preliminary data.</text>
</comment>
<name>A0A2S7I223_9FLAO</name>
<sequence length="161" mass="17091">MKKTIKITALAFVVSFAAISCQKSVSDAELTTQSTTAISAYPETSVEVKDGVAHLSGTFASQGDKDAAIAAIKNIKGVRDVMDMASVEAADPVMETITAIDQETQQKVADAIKDFPSVKMGVVNGEITLTGEVTAEQARKIKMSVDALKVGKVNYDYNVKK</sequence>
<organism evidence="3 4">
    <name type="scientific">Cloacibacterium normanense</name>
    <dbReference type="NCBI Taxonomy" id="237258"/>
    <lineage>
        <taxon>Bacteria</taxon>
        <taxon>Pseudomonadati</taxon>
        <taxon>Bacteroidota</taxon>
        <taxon>Flavobacteriia</taxon>
        <taxon>Flavobacteriales</taxon>
        <taxon>Weeksellaceae</taxon>
    </lineage>
</organism>
<dbReference type="InterPro" id="IPR007055">
    <property type="entry name" value="BON_dom"/>
</dbReference>
<dbReference type="RefSeq" id="WP_104794340.1">
    <property type="nucleotide sequence ID" value="NZ_PTPZ01000009.1"/>
</dbReference>
<dbReference type="Gene3D" id="3.40.1520.20">
    <property type="match status" value="1"/>
</dbReference>
<feature type="chain" id="PRO_5015548604" evidence="1">
    <location>
        <begin position="21"/>
        <end position="161"/>
    </location>
</feature>
<dbReference type="Pfam" id="PF04972">
    <property type="entry name" value="BON"/>
    <property type="match status" value="2"/>
</dbReference>
<evidence type="ECO:0000256" key="1">
    <source>
        <dbReference type="SAM" id="SignalP"/>
    </source>
</evidence>
<reference evidence="3 4" key="1">
    <citation type="submission" date="2018-02" db="EMBL/GenBank/DDBJ databases">
        <title>Draft genome sequence of bacterial isolates from marine environment.</title>
        <authorList>
            <person name="Singh S.K."/>
            <person name="Hill R."/>
            <person name="Major S."/>
            <person name="Cai H."/>
            <person name="Li Y."/>
        </authorList>
    </citation>
    <scope>NUCLEOTIDE SEQUENCE [LARGE SCALE GENOMIC DNA]</scope>
    <source>
        <strain evidence="3 4">IMET F</strain>
    </source>
</reference>
<protein>
    <submittedName>
        <fullName evidence="3">Transporter</fullName>
    </submittedName>
</protein>
<gene>
    <name evidence="3" type="ORF">C3729_11775</name>
</gene>
<evidence type="ECO:0000313" key="4">
    <source>
        <dbReference type="Proteomes" id="UP000238565"/>
    </source>
</evidence>
<feature type="domain" description="BON" evidence="2">
    <location>
        <begin position="20"/>
        <end position="89"/>
    </location>
</feature>
<dbReference type="PROSITE" id="PS51257">
    <property type="entry name" value="PROKAR_LIPOPROTEIN"/>
    <property type="match status" value="1"/>
</dbReference>
<keyword evidence="1" id="KW-0732">Signal</keyword>